<dbReference type="Proteomes" id="UP000315133">
    <property type="component" value="Unassembled WGS sequence"/>
</dbReference>
<organism evidence="2 3">
    <name type="scientific">Ornithinimicrobium humiphilum</name>
    <dbReference type="NCBI Taxonomy" id="125288"/>
    <lineage>
        <taxon>Bacteria</taxon>
        <taxon>Bacillati</taxon>
        <taxon>Actinomycetota</taxon>
        <taxon>Actinomycetes</taxon>
        <taxon>Micrococcales</taxon>
        <taxon>Ornithinimicrobiaceae</taxon>
        <taxon>Ornithinimicrobium</taxon>
    </lineage>
</organism>
<dbReference type="Pfam" id="PF11706">
    <property type="entry name" value="zf-CGNR"/>
    <property type="match status" value="1"/>
</dbReference>
<accession>A0A543K6K3</accession>
<dbReference type="AlphaFoldDB" id="A0A543K6K3"/>
<dbReference type="EMBL" id="VFPU01000003">
    <property type="protein sequence ID" value="TQM90707.1"/>
    <property type="molecule type" value="Genomic_DNA"/>
</dbReference>
<dbReference type="InterPro" id="IPR023286">
    <property type="entry name" value="ABATE_dom_sf"/>
</dbReference>
<proteinExistence type="predicted"/>
<keyword evidence="3" id="KW-1185">Reference proteome</keyword>
<sequence>MHFAHDTELALQGAADLVNTLSSDGDTLVTQDQLDDFVARWGWSGTIRHDDVELAEVRALRPVFRQMWELEEEGVVDLVNRMLADSHALPRLVRHDDWDWHLHATSDDAPLATRMTVEFAMAMVDLVRAGELGRLGTCGADDCDDVLVDLTRNRSRRFCSTTCGNRIAAAAYRERQAAADA</sequence>
<dbReference type="PANTHER" id="PTHR35525">
    <property type="entry name" value="BLL6575 PROTEIN"/>
    <property type="match status" value="1"/>
</dbReference>
<evidence type="ECO:0000259" key="1">
    <source>
        <dbReference type="Pfam" id="PF11706"/>
    </source>
</evidence>
<reference evidence="2 3" key="1">
    <citation type="submission" date="2019-06" db="EMBL/GenBank/DDBJ databases">
        <title>Sequencing the genomes of 1000 actinobacteria strains.</title>
        <authorList>
            <person name="Klenk H.-P."/>
        </authorList>
    </citation>
    <scope>NUCLEOTIDE SEQUENCE [LARGE SCALE GENOMIC DNA]</scope>
    <source>
        <strain evidence="2 3">DSM 12362</strain>
    </source>
</reference>
<dbReference type="RefSeq" id="WP_141821026.1">
    <property type="nucleotide sequence ID" value="NZ_BAAAIL010000005.1"/>
</dbReference>
<comment type="caution">
    <text evidence="2">The sequence shown here is derived from an EMBL/GenBank/DDBJ whole genome shotgun (WGS) entry which is preliminary data.</text>
</comment>
<dbReference type="OrthoDB" id="3531194at2"/>
<dbReference type="Pfam" id="PF07336">
    <property type="entry name" value="ABATE"/>
    <property type="match status" value="1"/>
</dbReference>
<gene>
    <name evidence="2" type="ORF">FB476_3089</name>
</gene>
<dbReference type="InterPro" id="IPR021005">
    <property type="entry name" value="Znf_CGNR"/>
</dbReference>
<dbReference type="PANTHER" id="PTHR35525:SF3">
    <property type="entry name" value="BLL6575 PROTEIN"/>
    <property type="match status" value="1"/>
</dbReference>
<dbReference type="SUPFAM" id="SSF160904">
    <property type="entry name" value="Jann2411-like"/>
    <property type="match status" value="1"/>
</dbReference>
<feature type="domain" description="Zinc finger CGNR" evidence="1">
    <location>
        <begin position="134"/>
        <end position="176"/>
    </location>
</feature>
<dbReference type="Gene3D" id="1.10.3300.10">
    <property type="entry name" value="Jann2411-like domain"/>
    <property type="match status" value="1"/>
</dbReference>
<dbReference type="InterPro" id="IPR010852">
    <property type="entry name" value="ABATE"/>
</dbReference>
<evidence type="ECO:0000313" key="3">
    <source>
        <dbReference type="Proteomes" id="UP000315133"/>
    </source>
</evidence>
<name>A0A543K6K3_9MICO</name>
<protein>
    <submittedName>
        <fullName evidence="2">Putative RNA-binding Zn ribbon-like protein</fullName>
    </submittedName>
</protein>
<evidence type="ECO:0000313" key="2">
    <source>
        <dbReference type="EMBL" id="TQM90707.1"/>
    </source>
</evidence>